<dbReference type="AlphaFoldDB" id="A0A061G7Y3"/>
<feature type="transmembrane region" description="Helical" evidence="2">
    <location>
        <begin position="75"/>
        <end position="95"/>
    </location>
</feature>
<evidence type="ECO:0000256" key="2">
    <source>
        <dbReference type="SAM" id="Phobius"/>
    </source>
</evidence>
<dbReference type="eggNOG" id="ENOG502QQBP">
    <property type="taxonomic scope" value="Eukaryota"/>
</dbReference>
<dbReference type="Gramene" id="EOY25247">
    <property type="protein sequence ID" value="EOY25247"/>
    <property type="gene ID" value="TCM_016620"/>
</dbReference>
<dbReference type="InParanoid" id="A0A061G7Y3"/>
<dbReference type="Pfam" id="PF13968">
    <property type="entry name" value="DUF4220"/>
    <property type="match status" value="1"/>
</dbReference>
<reference evidence="4 5" key="1">
    <citation type="journal article" date="2013" name="Genome Biol.">
        <title>The genome sequence of the most widely cultivated cacao type and its use to identify candidate genes regulating pod color.</title>
        <authorList>
            <person name="Motamayor J.C."/>
            <person name="Mockaitis K."/>
            <person name="Schmutz J."/>
            <person name="Haiminen N."/>
            <person name="Iii D.L."/>
            <person name="Cornejo O."/>
            <person name="Findley S.D."/>
            <person name="Zheng P."/>
            <person name="Utro F."/>
            <person name="Royaert S."/>
            <person name="Saski C."/>
            <person name="Jenkins J."/>
            <person name="Podicheti R."/>
            <person name="Zhao M."/>
            <person name="Scheffler B.E."/>
            <person name="Stack J.C."/>
            <person name="Feltus F.A."/>
            <person name="Mustiga G.M."/>
            <person name="Amores F."/>
            <person name="Phillips W."/>
            <person name="Marelli J.P."/>
            <person name="May G.D."/>
            <person name="Shapiro H."/>
            <person name="Ma J."/>
            <person name="Bustamante C.D."/>
            <person name="Schnell R.J."/>
            <person name="Main D."/>
            <person name="Gilbert D."/>
            <person name="Parida L."/>
            <person name="Kuhn D.N."/>
        </authorList>
    </citation>
    <scope>NUCLEOTIDE SEQUENCE [LARGE SCALE GENOMIC DNA]</scope>
    <source>
        <strain evidence="5">cv. Matina 1-6</strain>
    </source>
</reference>
<feature type="domain" description="DUF4220" evidence="3">
    <location>
        <begin position="38"/>
        <end position="374"/>
    </location>
</feature>
<feature type="transmembrane region" description="Helical" evidence="2">
    <location>
        <begin position="6"/>
        <end position="24"/>
    </location>
</feature>
<sequence length="584" mass="65635">MNGISEGLVFSLFLQSFLTFVVPFRMSTRKRPSIALIWCAYLIADAAANYAIGLITNSQRTQSNPSGLTEDNDLLAFWAPFLLLHLGCPDTITAFSLEDNELWLRHMLSLILQAVAALHVFIQSLTKNKLQVPTLLMLVTGVIKYAERIYALFLASLDRFRDSMLQKPDPGPDYARLMKKYTSMKEGNLPTRIIMVQEPEKEVKETKQGKLDDLEVVHYAYHFFETFKGLVVDLMFSIHARKESRDFFLAREPEDALRIIEVELTFINGVFYTKMKVMHSIVGYLFRFIALGSVLAALGLFYFEAEENEYDPFNVKITCILLIGAIALEVVAFLMLIFSDWTFASIKSPVRSISLLPLAAIFRGFLALRRPRWGSAANSVRGSKSYLQAVTEGEPEQPDATLLPPPSPSGYKICSGFIENENLHWLERALVGVCKKYSEPEDVEKLMREDGRNGISIRRVMPAVQTQALVPGDVGFLVHGSPFMHEVGQLCTILRNYGFFSINVQEFAPDCVADHPGRSKWKEFDCASSSSSEFSSKENHPCPMEADDARDAGESQRTRGRGKAPMTNEEIIGPFATKVTMQPI</sequence>
<gene>
    <name evidence="4" type="ORF">TCM_016620</name>
</gene>
<evidence type="ECO:0000256" key="1">
    <source>
        <dbReference type="SAM" id="MobiDB-lite"/>
    </source>
</evidence>
<name>A0A061G7Y3_THECC</name>
<feature type="transmembrane region" description="Helical" evidence="2">
    <location>
        <begin position="102"/>
        <end position="122"/>
    </location>
</feature>
<dbReference type="PANTHER" id="PTHR31325">
    <property type="entry name" value="OS01G0798800 PROTEIN-RELATED"/>
    <property type="match status" value="1"/>
</dbReference>
<dbReference type="InterPro" id="IPR025315">
    <property type="entry name" value="DUF4220"/>
</dbReference>
<proteinExistence type="predicted"/>
<dbReference type="HOGENOM" id="CLU_467286_0_0_1"/>
<dbReference type="OMA" id="MEECSAR"/>
<dbReference type="STRING" id="3641.A0A061G7Y3"/>
<accession>A0A061G7Y3</accession>
<keyword evidence="2" id="KW-0812">Transmembrane</keyword>
<keyword evidence="2" id="KW-1133">Transmembrane helix</keyword>
<dbReference type="EMBL" id="CM001881">
    <property type="protein sequence ID" value="EOY25247.1"/>
    <property type="molecule type" value="Genomic_DNA"/>
</dbReference>
<dbReference type="Proteomes" id="UP000026915">
    <property type="component" value="Chromosome 3"/>
</dbReference>
<feature type="transmembrane region" description="Helical" evidence="2">
    <location>
        <begin position="36"/>
        <end position="55"/>
    </location>
</feature>
<evidence type="ECO:0000313" key="4">
    <source>
        <dbReference type="EMBL" id="EOY25247.1"/>
    </source>
</evidence>
<organism evidence="4 5">
    <name type="scientific">Theobroma cacao</name>
    <name type="common">Cacao</name>
    <name type="synonym">Cocoa</name>
    <dbReference type="NCBI Taxonomy" id="3641"/>
    <lineage>
        <taxon>Eukaryota</taxon>
        <taxon>Viridiplantae</taxon>
        <taxon>Streptophyta</taxon>
        <taxon>Embryophyta</taxon>
        <taxon>Tracheophyta</taxon>
        <taxon>Spermatophyta</taxon>
        <taxon>Magnoliopsida</taxon>
        <taxon>eudicotyledons</taxon>
        <taxon>Gunneridae</taxon>
        <taxon>Pentapetalae</taxon>
        <taxon>rosids</taxon>
        <taxon>malvids</taxon>
        <taxon>Malvales</taxon>
        <taxon>Malvaceae</taxon>
        <taxon>Byttnerioideae</taxon>
        <taxon>Theobroma</taxon>
    </lineage>
</organism>
<feature type="compositionally biased region" description="Basic and acidic residues" evidence="1">
    <location>
        <begin position="547"/>
        <end position="557"/>
    </location>
</feature>
<keyword evidence="2" id="KW-0472">Membrane</keyword>
<feature type="transmembrane region" description="Helical" evidence="2">
    <location>
        <begin position="284"/>
        <end position="303"/>
    </location>
</feature>
<keyword evidence="5" id="KW-1185">Reference proteome</keyword>
<evidence type="ECO:0000313" key="5">
    <source>
        <dbReference type="Proteomes" id="UP000026915"/>
    </source>
</evidence>
<evidence type="ECO:0000259" key="3">
    <source>
        <dbReference type="Pfam" id="PF13968"/>
    </source>
</evidence>
<feature type="transmembrane region" description="Helical" evidence="2">
    <location>
        <begin position="315"/>
        <end position="338"/>
    </location>
</feature>
<feature type="region of interest" description="Disordered" evidence="1">
    <location>
        <begin position="530"/>
        <end position="574"/>
    </location>
</feature>
<protein>
    <recommendedName>
        <fullName evidence="3">DUF4220 domain-containing protein</fullName>
    </recommendedName>
</protein>